<organism evidence="1 2">
    <name type="scientific">Priestia megaterium (strain ATCC 12872 / QMB1551)</name>
    <name type="common">Bacillus megaterium</name>
    <dbReference type="NCBI Taxonomy" id="545693"/>
    <lineage>
        <taxon>Bacteria</taxon>
        <taxon>Bacillati</taxon>
        <taxon>Bacillota</taxon>
        <taxon>Bacilli</taxon>
        <taxon>Bacillales</taxon>
        <taxon>Bacillaceae</taxon>
        <taxon>Priestia</taxon>
    </lineage>
</organism>
<sequence>MWDKDTTANGPAMGGLRQFILKGTHTFLRRGRGSDVPNLPDLINMYAIYSLRIEKLMGLISGFSAYRKVVSK</sequence>
<gene>
    <name evidence="1" type="ordered locus">BMQ_pBM60062</name>
</gene>
<geneLocation type="plasmid" evidence="1 2">
    <name>pBM600</name>
</geneLocation>
<proteinExistence type="predicted"/>
<dbReference type="AlphaFoldDB" id="D5E3W9"/>
<accession>D5E3W9</accession>
<dbReference type="EMBL" id="CP001989">
    <property type="protein sequence ID" value="ADE72494.1"/>
    <property type="molecule type" value="Genomic_DNA"/>
</dbReference>
<dbReference type="KEGG" id="bmq:BMQ_pBM60062"/>
<dbReference type="Proteomes" id="UP000000935">
    <property type="component" value="Plasmid pBM600"/>
</dbReference>
<keyword evidence="2" id="KW-1185">Reference proteome</keyword>
<evidence type="ECO:0000313" key="2">
    <source>
        <dbReference type="Proteomes" id="UP000000935"/>
    </source>
</evidence>
<dbReference type="HOGENOM" id="CLU_2713999_0_0_9"/>
<reference evidence="1 2" key="1">
    <citation type="journal article" date="2011" name="J. Bacteriol.">
        <title>Genome sequences of the biotechnologically important Bacillus megaterium strains QM B1551 and DSM319.</title>
        <authorList>
            <person name="Eppinger M."/>
            <person name="Bunk B."/>
            <person name="Johns M.A."/>
            <person name="Edirisinghe J.N."/>
            <person name="Kutumbaka K.K."/>
            <person name="Koenig S.S."/>
            <person name="Huot Creasy H."/>
            <person name="Rosovitz M.J."/>
            <person name="Riley D.R."/>
            <person name="Daugherty S."/>
            <person name="Martin M."/>
            <person name="Elbourne L.D."/>
            <person name="Paulsen I."/>
            <person name="Biedendieck R."/>
            <person name="Braun C."/>
            <person name="Grayburn S."/>
            <person name="Dhingra S."/>
            <person name="Lukyanchuk V."/>
            <person name="Ball B."/>
            <person name="Ul-Qamar R."/>
            <person name="Seibel J."/>
            <person name="Bremer E."/>
            <person name="Jahn D."/>
            <person name="Ravel J."/>
            <person name="Vary P.S."/>
        </authorList>
    </citation>
    <scope>NUCLEOTIDE SEQUENCE [LARGE SCALE GENOMIC DNA]</scope>
    <source>
        <strain evidence="2">ATCC 12872 / QMB1551</strain>
        <plasmid evidence="1">pBM600</plasmid>
    </source>
</reference>
<evidence type="ECO:0000313" key="1">
    <source>
        <dbReference type="EMBL" id="ADE72494.1"/>
    </source>
</evidence>
<protein>
    <submittedName>
        <fullName evidence="1">Uncharacterized protein</fullName>
    </submittedName>
</protein>
<keyword evidence="1" id="KW-0614">Plasmid</keyword>
<name>D5E3W9_PRIM1</name>